<evidence type="ECO:0000256" key="3">
    <source>
        <dbReference type="ARBA" id="ARBA00022630"/>
    </source>
</evidence>
<keyword evidence="4 10" id="KW-0808">Transferase</keyword>
<keyword evidence="5 10" id="KW-0479">Metal-binding</keyword>
<evidence type="ECO:0000313" key="13">
    <source>
        <dbReference type="Proteomes" id="UP000468531"/>
    </source>
</evidence>
<comment type="caution">
    <text evidence="12">The sequence shown here is derived from an EMBL/GenBank/DDBJ whole genome shotgun (WGS) entry which is preliminary data.</text>
</comment>
<evidence type="ECO:0000256" key="5">
    <source>
        <dbReference type="ARBA" id="ARBA00022723"/>
    </source>
</evidence>
<dbReference type="PANTHER" id="PTHR30040:SF2">
    <property type="entry name" value="FAD:PROTEIN FMN TRANSFERASE"/>
    <property type="match status" value="1"/>
</dbReference>
<organism evidence="12 13">
    <name type="scientific">Bradyrhizobium uaiense</name>
    <dbReference type="NCBI Taxonomy" id="2594946"/>
    <lineage>
        <taxon>Bacteria</taxon>
        <taxon>Pseudomonadati</taxon>
        <taxon>Pseudomonadota</taxon>
        <taxon>Alphaproteobacteria</taxon>
        <taxon>Hyphomicrobiales</taxon>
        <taxon>Nitrobacteraceae</taxon>
        <taxon>Bradyrhizobium</taxon>
    </lineage>
</organism>
<comment type="catalytic activity">
    <reaction evidence="9 10">
        <text>L-threonyl-[protein] + FAD = FMN-L-threonyl-[protein] + AMP + H(+)</text>
        <dbReference type="Rhea" id="RHEA:36847"/>
        <dbReference type="Rhea" id="RHEA-COMP:11060"/>
        <dbReference type="Rhea" id="RHEA-COMP:11061"/>
        <dbReference type="ChEBI" id="CHEBI:15378"/>
        <dbReference type="ChEBI" id="CHEBI:30013"/>
        <dbReference type="ChEBI" id="CHEBI:57692"/>
        <dbReference type="ChEBI" id="CHEBI:74257"/>
        <dbReference type="ChEBI" id="CHEBI:456215"/>
        <dbReference type="EC" id="2.7.1.180"/>
    </reaction>
</comment>
<feature type="binding site" evidence="11">
    <location>
        <position position="147"/>
    </location>
    <ligand>
        <name>Mg(2+)</name>
        <dbReference type="ChEBI" id="CHEBI:18420"/>
    </ligand>
</feature>
<sequence>MPIASDRTRRARPLLGTFVEIEVAAAGSRTNAAIDAAFDAVAQVHRLMSFHERDSDVSRLNREAGVRPMRVHAWTFEVLEAAVEMHRRSGGVFDVTVAPALQAVGLLPGADDERAVVPGPCVGDAIELLPGRIVRLQAPDTRIDLGGIAKGFAVDRAIEVLREFDVPAGLVNAGGDLRVFGAAAHAVDLRDPRDPLRLLARIEMAGEALASTARRFDLMEGSSLGASAIINPATGEPAAAMIGATIRTSSCMIADALTKVVMISGTGAGDLLEHYEASALLIAADGDIQITSDWSQAVHLAA</sequence>
<comment type="similarity">
    <text evidence="10">Belongs to the ApbE family.</text>
</comment>
<dbReference type="EC" id="2.7.1.180" evidence="1 10"/>
<keyword evidence="6 10" id="KW-0274">FAD</keyword>
<evidence type="ECO:0000256" key="10">
    <source>
        <dbReference type="PIRNR" id="PIRNR006268"/>
    </source>
</evidence>
<keyword evidence="13" id="KW-1185">Reference proteome</keyword>
<proteinExistence type="inferred from homology"/>
<evidence type="ECO:0000256" key="4">
    <source>
        <dbReference type="ARBA" id="ARBA00022679"/>
    </source>
</evidence>
<evidence type="ECO:0000256" key="6">
    <source>
        <dbReference type="ARBA" id="ARBA00022827"/>
    </source>
</evidence>
<dbReference type="AlphaFoldDB" id="A0A6P1BTA3"/>
<keyword evidence="3 10" id="KW-0285">Flavoprotein</keyword>
<keyword evidence="7 10" id="KW-0460">Magnesium</keyword>
<accession>A0A6P1BTA3</accession>
<dbReference type="EMBL" id="VKHP01000238">
    <property type="protein sequence ID" value="NEV01390.1"/>
    <property type="molecule type" value="Genomic_DNA"/>
</dbReference>
<name>A0A6P1BTA3_9BRAD</name>
<dbReference type="Proteomes" id="UP000468531">
    <property type="component" value="Unassembled WGS sequence"/>
</dbReference>
<dbReference type="Pfam" id="PF02424">
    <property type="entry name" value="ApbE"/>
    <property type="match status" value="1"/>
</dbReference>
<reference evidence="12 13" key="1">
    <citation type="journal article" date="2020" name="Arch. Microbiol.">
        <title>Bradyrhizobium uaiense sp. nov., a new highly efficient cowpea symbiont.</title>
        <authorList>
            <person name="Cabral Michel D."/>
            <person name="Azarias Guimaraes A."/>
            <person name="Martins da Costa E."/>
            <person name="Soares de Carvalho T."/>
            <person name="Balsanelli E."/>
            <person name="Willems A."/>
            <person name="Maltempi de Souza E."/>
            <person name="de Souza Moreira F.M."/>
        </authorList>
    </citation>
    <scope>NUCLEOTIDE SEQUENCE [LARGE SCALE GENOMIC DNA]</scope>
    <source>
        <strain evidence="12 13">UFLA 03-164</strain>
    </source>
</reference>
<protein>
    <recommendedName>
        <fullName evidence="2 10">FAD:protein FMN transferase</fullName>
        <ecNumber evidence="1 10">2.7.1.180</ecNumber>
    </recommendedName>
    <alternativeName>
        <fullName evidence="8 10">Flavin transferase</fullName>
    </alternativeName>
</protein>
<evidence type="ECO:0000256" key="2">
    <source>
        <dbReference type="ARBA" id="ARBA00016337"/>
    </source>
</evidence>
<dbReference type="GO" id="GO:0046872">
    <property type="term" value="F:metal ion binding"/>
    <property type="evidence" value="ECO:0007669"/>
    <property type="project" value="UniProtKB-UniRule"/>
</dbReference>
<evidence type="ECO:0000256" key="1">
    <source>
        <dbReference type="ARBA" id="ARBA00011955"/>
    </source>
</evidence>
<dbReference type="PANTHER" id="PTHR30040">
    <property type="entry name" value="THIAMINE BIOSYNTHESIS LIPOPROTEIN APBE"/>
    <property type="match status" value="1"/>
</dbReference>
<dbReference type="RefSeq" id="WP_163160889.1">
    <property type="nucleotide sequence ID" value="NZ_VKHP01000238.1"/>
</dbReference>
<evidence type="ECO:0000256" key="9">
    <source>
        <dbReference type="ARBA" id="ARBA00048540"/>
    </source>
</evidence>
<dbReference type="SUPFAM" id="SSF143631">
    <property type="entry name" value="ApbE-like"/>
    <property type="match status" value="1"/>
</dbReference>
<dbReference type="InterPro" id="IPR024932">
    <property type="entry name" value="ApbE"/>
</dbReference>
<dbReference type="Gene3D" id="3.10.520.10">
    <property type="entry name" value="ApbE-like domains"/>
    <property type="match status" value="1"/>
</dbReference>
<gene>
    <name evidence="12" type="ORF">FNJ47_37835</name>
</gene>
<feature type="binding site" evidence="11">
    <location>
        <position position="255"/>
    </location>
    <ligand>
        <name>Mg(2+)</name>
        <dbReference type="ChEBI" id="CHEBI:18420"/>
    </ligand>
</feature>
<dbReference type="GO" id="GO:0016740">
    <property type="term" value="F:transferase activity"/>
    <property type="evidence" value="ECO:0007669"/>
    <property type="project" value="UniProtKB-UniRule"/>
</dbReference>
<evidence type="ECO:0000256" key="8">
    <source>
        <dbReference type="ARBA" id="ARBA00031306"/>
    </source>
</evidence>
<dbReference type="InterPro" id="IPR003374">
    <property type="entry name" value="ApbE-like_sf"/>
</dbReference>
<evidence type="ECO:0000256" key="11">
    <source>
        <dbReference type="PIRSR" id="PIRSR006268-2"/>
    </source>
</evidence>
<evidence type="ECO:0000313" key="12">
    <source>
        <dbReference type="EMBL" id="NEV01390.1"/>
    </source>
</evidence>
<comment type="cofactor">
    <cofactor evidence="11">
        <name>Mg(2+)</name>
        <dbReference type="ChEBI" id="CHEBI:18420"/>
    </cofactor>
    <cofactor evidence="11">
        <name>Mn(2+)</name>
        <dbReference type="ChEBI" id="CHEBI:29035"/>
    </cofactor>
    <text evidence="11">Magnesium. Can also use manganese.</text>
</comment>
<evidence type="ECO:0000256" key="7">
    <source>
        <dbReference type="ARBA" id="ARBA00022842"/>
    </source>
</evidence>
<dbReference type="PIRSF" id="PIRSF006268">
    <property type="entry name" value="ApbE"/>
    <property type="match status" value="1"/>
</dbReference>